<reference evidence="4" key="1">
    <citation type="journal article" date="2005" name="Nature">
        <title>Sequencing of Aspergillus nidulans and comparative analysis with A. fumigatus and A. oryzae.</title>
        <authorList>
            <person name="Galagan J.E."/>
            <person name="Calvo S.E."/>
            <person name="Cuomo C."/>
            <person name="Ma L.J."/>
            <person name="Wortman J.R."/>
            <person name="Batzoglou S."/>
            <person name="Lee S.I."/>
            <person name="Basturkmen M."/>
            <person name="Spevak C.C."/>
            <person name="Clutterbuck J."/>
            <person name="Kapitonov V."/>
            <person name="Jurka J."/>
            <person name="Scazzocchio C."/>
            <person name="Farman M."/>
            <person name="Butler J."/>
            <person name="Purcell S."/>
            <person name="Harris S."/>
            <person name="Braus G.H."/>
            <person name="Draht O."/>
            <person name="Busch S."/>
            <person name="D'Enfert C."/>
            <person name="Bouchier C."/>
            <person name="Goldman G.H."/>
            <person name="Bell-Pedersen D."/>
            <person name="Griffiths-Jones S."/>
            <person name="Doonan J.H."/>
            <person name="Yu J."/>
            <person name="Vienken K."/>
            <person name="Pain A."/>
            <person name="Freitag M."/>
            <person name="Selker E.U."/>
            <person name="Archer D.B."/>
            <person name="Penalva M.A."/>
            <person name="Oakley B.R."/>
            <person name="Momany M."/>
            <person name="Tanaka T."/>
            <person name="Kumagai T."/>
            <person name="Asai K."/>
            <person name="Machida M."/>
            <person name="Nierman W.C."/>
            <person name="Denning D.W."/>
            <person name="Caddick M."/>
            <person name="Hynes M."/>
            <person name="Paoletti M."/>
            <person name="Fischer R."/>
            <person name="Miller B."/>
            <person name="Dyer P."/>
            <person name="Sachs M.S."/>
            <person name="Osmani S.A."/>
            <person name="Birren B.W."/>
        </authorList>
    </citation>
    <scope>NUCLEOTIDE SEQUENCE [LARGE SCALE GENOMIC DNA]</scope>
    <source>
        <strain evidence="4">FGSC A4 / ATCC 38163 / CBS 112.46 / NRRL 194 / M139</strain>
    </source>
</reference>
<gene>
    <name evidence="3" type="ORF">ANIA_08205</name>
</gene>
<evidence type="ECO:0000313" key="4">
    <source>
        <dbReference type="Proteomes" id="UP000000560"/>
    </source>
</evidence>
<evidence type="ECO:0000256" key="1">
    <source>
        <dbReference type="SAM" id="MobiDB-lite"/>
    </source>
</evidence>
<dbReference type="GO" id="GO:0000723">
    <property type="term" value="P:telomere maintenance"/>
    <property type="evidence" value="ECO:0007669"/>
    <property type="project" value="InterPro"/>
</dbReference>
<dbReference type="eggNOG" id="ENOG502SAAT">
    <property type="taxonomic scope" value="Eukaryota"/>
</dbReference>
<feature type="compositionally biased region" description="Polar residues" evidence="1">
    <location>
        <begin position="478"/>
        <end position="489"/>
    </location>
</feature>
<feature type="compositionally biased region" description="Polar residues" evidence="1">
    <location>
        <begin position="717"/>
        <end position="728"/>
    </location>
</feature>
<dbReference type="GeneID" id="2868953"/>
<feature type="compositionally biased region" description="Acidic residues" evidence="1">
    <location>
        <begin position="612"/>
        <end position="675"/>
    </location>
</feature>
<dbReference type="RefSeq" id="XP_681474.1">
    <property type="nucleotide sequence ID" value="XM_676382.2"/>
</dbReference>
<keyword evidence="4" id="KW-1185">Reference proteome</keyword>
<dbReference type="SMART" id="SM00976">
    <property type="entry name" value="Telo_bind"/>
    <property type="match status" value="1"/>
</dbReference>
<dbReference type="InterPro" id="IPR011564">
    <property type="entry name" value="Telomer_end-bd_POT1/Cdc13"/>
</dbReference>
<feature type="compositionally biased region" description="Basic and acidic residues" evidence="1">
    <location>
        <begin position="546"/>
        <end position="564"/>
    </location>
</feature>
<feature type="region of interest" description="Disordered" evidence="1">
    <location>
        <begin position="1267"/>
        <end position="1311"/>
    </location>
</feature>
<reference evidence="4" key="2">
    <citation type="journal article" date="2009" name="Fungal Genet. Biol.">
        <title>The 2008 update of the Aspergillus nidulans genome annotation: a community effort.</title>
        <authorList>
            <person name="Wortman J.R."/>
            <person name="Gilsenan J.M."/>
            <person name="Joardar V."/>
            <person name="Deegan J."/>
            <person name="Clutterbuck J."/>
            <person name="Andersen M.R."/>
            <person name="Archer D."/>
            <person name="Bencina M."/>
            <person name="Braus G."/>
            <person name="Coutinho P."/>
            <person name="von Dohren H."/>
            <person name="Doonan J."/>
            <person name="Driessen A.J."/>
            <person name="Durek P."/>
            <person name="Espeso E."/>
            <person name="Fekete E."/>
            <person name="Flipphi M."/>
            <person name="Estrada C.G."/>
            <person name="Geysens S."/>
            <person name="Goldman G."/>
            <person name="de Groot P.W."/>
            <person name="Hansen K."/>
            <person name="Harris S.D."/>
            <person name="Heinekamp T."/>
            <person name="Helmstaedt K."/>
            <person name="Henrissat B."/>
            <person name="Hofmann G."/>
            <person name="Homan T."/>
            <person name="Horio T."/>
            <person name="Horiuchi H."/>
            <person name="James S."/>
            <person name="Jones M."/>
            <person name="Karaffa L."/>
            <person name="Karanyi Z."/>
            <person name="Kato M."/>
            <person name="Keller N."/>
            <person name="Kelly D.E."/>
            <person name="Kiel J.A."/>
            <person name="Kim J.M."/>
            <person name="van der Klei I.J."/>
            <person name="Klis F.M."/>
            <person name="Kovalchuk A."/>
            <person name="Krasevec N."/>
            <person name="Kubicek C.P."/>
            <person name="Liu B."/>
            <person name="Maccabe A."/>
            <person name="Meyer V."/>
            <person name="Mirabito P."/>
            <person name="Miskei M."/>
            <person name="Mos M."/>
            <person name="Mullins J."/>
            <person name="Nelson D.R."/>
            <person name="Nielsen J."/>
            <person name="Oakley B.R."/>
            <person name="Osmani S.A."/>
            <person name="Pakula T."/>
            <person name="Paszewski A."/>
            <person name="Paulsen I."/>
            <person name="Pilsyk S."/>
            <person name="Pocsi I."/>
            <person name="Punt P.J."/>
            <person name="Ram A.F."/>
            <person name="Ren Q."/>
            <person name="Robellet X."/>
            <person name="Robson G."/>
            <person name="Seiboth B."/>
            <person name="van Solingen P."/>
            <person name="Specht T."/>
            <person name="Sun J."/>
            <person name="Taheri-Talesh N."/>
            <person name="Takeshita N."/>
            <person name="Ussery D."/>
            <person name="vanKuyk P.A."/>
            <person name="Visser H."/>
            <person name="van de Vondervoort P.J."/>
            <person name="de Vries R.P."/>
            <person name="Walton J."/>
            <person name="Xiang X."/>
            <person name="Xiong Y."/>
            <person name="Zeng A.P."/>
            <person name="Brandt B.W."/>
            <person name="Cornell M.J."/>
            <person name="van den Hondel C.A."/>
            <person name="Visser J."/>
            <person name="Oliver S.G."/>
            <person name="Turner G."/>
        </authorList>
    </citation>
    <scope>GENOME REANNOTATION</scope>
    <source>
        <strain evidence="4">FGSC A4 / ATCC 38163 / CBS 112.46 / NRRL 194 / M139</strain>
    </source>
</reference>
<feature type="compositionally biased region" description="Basic and acidic residues" evidence="1">
    <location>
        <begin position="420"/>
        <end position="429"/>
    </location>
</feature>
<name>Q5AU25_EMENI</name>
<dbReference type="HOGENOM" id="CLU_261220_0_0_1"/>
<feature type="domain" description="Telomeric single stranded DNA binding POT1/Cdc13" evidence="2">
    <location>
        <begin position="1117"/>
        <end position="1249"/>
    </location>
</feature>
<feature type="compositionally biased region" description="Polar residues" evidence="1">
    <location>
        <begin position="355"/>
        <end position="375"/>
    </location>
</feature>
<feature type="region of interest" description="Disordered" evidence="1">
    <location>
        <begin position="468"/>
        <end position="788"/>
    </location>
</feature>
<feature type="compositionally biased region" description="Basic residues" evidence="1">
    <location>
        <begin position="1302"/>
        <end position="1311"/>
    </location>
</feature>
<feature type="region of interest" description="Disordered" evidence="1">
    <location>
        <begin position="305"/>
        <end position="450"/>
    </location>
</feature>
<dbReference type="Pfam" id="PF02765">
    <property type="entry name" value="POT1"/>
    <property type="match status" value="1"/>
</dbReference>
<accession>Q5AU25</accession>
<feature type="compositionally biased region" description="Polar residues" evidence="1">
    <location>
        <begin position="315"/>
        <end position="325"/>
    </location>
</feature>
<dbReference type="CDD" id="cd04497">
    <property type="entry name" value="hPOT1_OB1_like"/>
    <property type="match status" value="1"/>
</dbReference>
<dbReference type="EMBL" id="BN001302">
    <property type="protein sequence ID" value="CBF74106.1"/>
    <property type="molecule type" value="Genomic_DNA"/>
</dbReference>
<evidence type="ECO:0000259" key="2">
    <source>
        <dbReference type="SMART" id="SM00976"/>
    </source>
</evidence>
<feature type="region of interest" description="Disordered" evidence="1">
    <location>
        <begin position="887"/>
        <end position="938"/>
    </location>
</feature>
<dbReference type="SUPFAM" id="SSF50249">
    <property type="entry name" value="Nucleic acid-binding proteins"/>
    <property type="match status" value="1"/>
</dbReference>
<dbReference type="KEGG" id="ani:ANIA_08205"/>
<dbReference type="GO" id="GO:0003677">
    <property type="term" value="F:DNA binding"/>
    <property type="evidence" value="ECO:0007669"/>
    <property type="project" value="InterPro"/>
</dbReference>
<dbReference type="InterPro" id="IPR012340">
    <property type="entry name" value="NA-bd_OB-fold"/>
</dbReference>
<protein>
    <recommendedName>
        <fullName evidence="2">Telomeric single stranded DNA binding POT1/Cdc13 domain-containing protein</fullName>
    </recommendedName>
</protein>
<dbReference type="OrthoDB" id="5363079at2759"/>
<feature type="compositionally biased region" description="Low complexity" evidence="1">
    <location>
        <begin position="704"/>
        <end position="716"/>
    </location>
</feature>
<feature type="compositionally biased region" description="Low complexity" evidence="1">
    <location>
        <begin position="340"/>
        <end position="349"/>
    </location>
</feature>
<dbReference type="Gene3D" id="2.40.50.140">
    <property type="entry name" value="Nucleic acid-binding proteins"/>
    <property type="match status" value="1"/>
</dbReference>
<dbReference type="InParanoid" id="Q5AU25"/>
<evidence type="ECO:0000313" key="3">
    <source>
        <dbReference type="EMBL" id="CBF74106.1"/>
    </source>
</evidence>
<accession>C8V770</accession>
<dbReference type="OMA" id="VWPYSSS"/>
<organism evidence="3 4">
    <name type="scientific">Emericella nidulans (strain FGSC A4 / ATCC 38163 / CBS 112.46 / NRRL 194 / M139)</name>
    <name type="common">Aspergillus nidulans</name>
    <dbReference type="NCBI Taxonomy" id="227321"/>
    <lineage>
        <taxon>Eukaryota</taxon>
        <taxon>Fungi</taxon>
        <taxon>Dikarya</taxon>
        <taxon>Ascomycota</taxon>
        <taxon>Pezizomycotina</taxon>
        <taxon>Eurotiomycetes</taxon>
        <taxon>Eurotiomycetidae</taxon>
        <taxon>Eurotiales</taxon>
        <taxon>Aspergillaceae</taxon>
        <taxon>Aspergillus</taxon>
        <taxon>Aspergillus subgen. Nidulantes</taxon>
    </lineage>
</organism>
<sequence>MDNSDQPPVSELLRSTAAIPIARLSPDVDRLSQSSIHSVVTLLWPYSSSTRTLSVLLAEPDFRLRRSNGQVKVFFHGHVAEEVARTHIGIGDTVYLSLTGSKLSKNDANAATQTPGRSVSWDVHFETSAFLEIWRNSKLLSTVKVDFSRSTPPLADNVTAAPSTPAAYGGAHAFGPPESSLWQSPAFLGGSWVSSHFTDSADDPFVEEDGYPESPGDRDLPEDWMAIFDEDLEKETETGVEAVVQDTPESTIAPAPAAVPDNAPAVDTDAVMVEADAASSAADKHFDQINDNALFIHPNAIPQSVSEPSKLINPGQASHLPTNTPRLHPVPSPGLPQPSPLTTTPNSLSGYFGSAANTPAAAQSMTPVAPSSNEGSESDGHVKPRTAAVPGSGEVAELNGPDTLPPDQPYDESFTPAPSKPEEETRLDNSDSVPQVQDHGGLTHTAEDDVVTVYTDDMQVLASDRVSALDSADAMASPQPSNRNATTVNDIELAKTEGNLGHFTKTSKTETHSEGPDSETGQHSAIDEDDAARRFVNESDQEDEDRVSGESMHERQGRENDIEQKQVSAERNAEGELSKARRLENFDIPRAEGESPSSDYSGDRSPNRSYDYDLEDESDGVDSDDIDDDDDDGSDEDASNQGELEEDYEDDEDDDEDDGYGEGYDYSESEIESVSEGESSPRAAPKNTAPEVIVLDSDSEDDLAAPLAAADPTDTANGQTQDTSGESSYDSEDHGPSGDGFSDEADHEREPIENQEGDDVGFSDRMAVHGTAEESGSSNAEGKGNQHIVNEHPVAGWQSEPERMEEDVHDDLATHQEEGFHVQQNMKAESTLAESSWEPNQNASVNEFVATHAYREDFQRVAEYPLAPKHDSLDYLAAISESAERLNAISEPAQPGHELAIDPSLYELGNPQGDNVKEPDTEQFERSVEDSKGPRSMHDRHLALQLDGAASETVAELTEIPVSAHETRQSIASGPSQLVVTDQAAASVKTSSPIEALEDTQPTLNLTQETLSILEAGDRPRTPTVVDRALALEGESPSPIVAVNSEPEGALIVKREGSEPEQPMVVVHNKIAPSPDEDQALQASIEVDDQSEDSIDETIRTPGDRHYPGLRSKLSYFAPLATLIDHYNALVDTISIVSEVNPPTKAGSGSKDFIMTLQLTDQSMAGASVYAQLLRPYKSALPTPSEGDAILLRNFRVKSFNHSVILVSDSTSAWAVFSSSTEGADIAGPPLEYGAEEEKYATGLRHWYLEDGVAMVADYQLQASVDRESRAETPASSLAHSDAGSIDMALRETRGDTSSSRGSRRRKSHRRITIHELRDGRRYTEVGSTPGEDSIHELRDGTLYANL</sequence>
<dbReference type="Proteomes" id="UP000000560">
    <property type="component" value="Chromosome II"/>
</dbReference>
<proteinExistence type="predicted"/>
<feature type="compositionally biased region" description="Basic and acidic residues" evidence="1">
    <location>
        <begin position="571"/>
        <end position="593"/>
    </location>
</feature>
<feature type="compositionally biased region" description="Basic and acidic residues" evidence="1">
    <location>
        <begin position="915"/>
        <end position="938"/>
    </location>
</feature>
<dbReference type="GO" id="GO:0000781">
    <property type="term" value="C:chromosome, telomeric region"/>
    <property type="evidence" value="ECO:0007669"/>
    <property type="project" value="InterPro"/>
</dbReference>
<feature type="compositionally biased region" description="Pro residues" evidence="1">
    <location>
        <begin position="328"/>
        <end position="339"/>
    </location>
</feature>